<sequence>MLINYVSANHLKNNIMYLFIAVISILFFVAWVWIFSEMNQAIDITEENEESMMLSEGSEFVQTSK</sequence>
<dbReference type="EMBL" id="FOAF01000006">
    <property type="protein sequence ID" value="SEM02714.1"/>
    <property type="molecule type" value="Genomic_DNA"/>
</dbReference>
<organism evidence="2 3">
    <name type="scientific">Olivibacter domesticus</name>
    <name type="common">Pseudosphingobacterium domesticum</name>
    <dbReference type="NCBI Taxonomy" id="407022"/>
    <lineage>
        <taxon>Bacteria</taxon>
        <taxon>Pseudomonadati</taxon>
        <taxon>Bacteroidota</taxon>
        <taxon>Sphingobacteriia</taxon>
        <taxon>Sphingobacteriales</taxon>
        <taxon>Sphingobacteriaceae</taxon>
        <taxon>Olivibacter</taxon>
    </lineage>
</organism>
<keyword evidence="1" id="KW-0812">Transmembrane</keyword>
<proteinExistence type="predicted"/>
<keyword evidence="3" id="KW-1185">Reference proteome</keyword>
<keyword evidence="1" id="KW-1133">Transmembrane helix</keyword>
<dbReference type="Proteomes" id="UP000199421">
    <property type="component" value="Unassembled WGS sequence"/>
</dbReference>
<evidence type="ECO:0000313" key="2">
    <source>
        <dbReference type="EMBL" id="SEM02714.1"/>
    </source>
</evidence>
<evidence type="ECO:0000313" key="3">
    <source>
        <dbReference type="Proteomes" id="UP000199421"/>
    </source>
</evidence>
<dbReference type="AlphaFoldDB" id="A0A1H7V0Q7"/>
<feature type="transmembrane region" description="Helical" evidence="1">
    <location>
        <begin position="15"/>
        <end position="35"/>
    </location>
</feature>
<protein>
    <submittedName>
        <fullName evidence="2">Uncharacterized protein</fullName>
    </submittedName>
</protein>
<gene>
    <name evidence="2" type="ORF">SAMN05661044_04034</name>
</gene>
<name>A0A1H7V0Q7_OLID1</name>
<keyword evidence="1" id="KW-0472">Membrane</keyword>
<evidence type="ECO:0000256" key="1">
    <source>
        <dbReference type="SAM" id="Phobius"/>
    </source>
</evidence>
<accession>A0A1H7V0Q7</accession>
<reference evidence="3" key="1">
    <citation type="submission" date="2016-10" db="EMBL/GenBank/DDBJ databases">
        <authorList>
            <person name="Varghese N."/>
            <person name="Submissions S."/>
        </authorList>
    </citation>
    <scope>NUCLEOTIDE SEQUENCE [LARGE SCALE GENOMIC DNA]</scope>
    <source>
        <strain evidence="3">DSM 18733</strain>
    </source>
</reference>